<feature type="compositionally biased region" description="Polar residues" evidence="14">
    <location>
        <begin position="32"/>
        <end position="46"/>
    </location>
</feature>
<feature type="signal peptide" evidence="15">
    <location>
        <begin position="1"/>
        <end position="18"/>
    </location>
</feature>
<evidence type="ECO:0000256" key="10">
    <source>
        <dbReference type="ARBA" id="ARBA00023002"/>
    </source>
</evidence>
<dbReference type="GO" id="GO:0005576">
    <property type="term" value="C:extracellular region"/>
    <property type="evidence" value="ECO:0007669"/>
    <property type="project" value="UniProtKB-SubCell"/>
</dbReference>
<keyword evidence="8" id="KW-0479">Metal-binding</keyword>
<keyword evidence="13" id="KW-0439">Lignin degradation</keyword>
<dbReference type="InterPro" id="IPR001117">
    <property type="entry name" value="Cu-oxidase_2nd"/>
</dbReference>
<dbReference type="EC" id="1.10.3.2" evidence="6"/>
<keyword evidence="10" id="KW-0560">Oxidoreductase</keyword>
<dbReference type="Gene3D" id="2.60.40.420">
    <property type="entry name" value="Cupredoxins - blue copper proteins"/>
    <property type="match status" value="3"/>
</dbReference>
<organism evidence="18 19">
    <name type="scientific">Scytalidium lignicola</name>
    <name type="common">Hyphomycete</name>
    <dbReference type="NCBI Taxonomy" id="5539"/>
    <lineage>
        <taxon>Eukaryota</taxon>
        <taxon>Fungi</taxon>
        <taxon>Dikarya</taxon>
        <taxon>Ascomycota</taxon>
        <taxon>Pezizomycotina</taxon>
        <taxon>Leotiomycetes</taxon>
        <taxon>Leotiomycetes incertae sedis</taxon>
        <taxon>Scytalidium</taxon>
    </lineage>
</organism>
<evidence type="ECO:0000256" key="13">
    <source>
        <dbReference type="ARBA" id="ARBA00023185"/>
    </source>
</evidence>
<accession>A0A3E2HQC1</accession>
<dbReference type="STRING" id="5539.A0A3E2HQC1"/>
<dbReference type="GO" id="GO:0052716">
    <property type="term" value="F:hydroquinone:oxygen oxidoreductase activity"/>
    <property type="evidence" value="ECO:0007669"/>
    <property type="project" value="UniProtKB-EC"/>
</dbReference>
<feature type="non-terminal residue" evidence="18">
    <location>
        <position position="530"/>
    </location>
</feature>
<dbReference type="OrthoDB" id="2121828at2759"/>
<evidence type="ECO:0000259" key="16">
    <source>
        <dbReference type="Pfam" id="PF00394"/>
    </source>
</evidence>
<proteinExistence type="inferred from homology"/>
<keyword evidence="15" id="KW-0732">Signal</keyword>
<dbReference type="OMA" id="IFHLHGY"/>
<keyword evidence="7" id="KW-0964">Secreted</keyword>
<dbReference type="PROSITE" id="PS00079">
    <property type="entry name" value="MULTICOPPER_OXIDASE1"/>
    <property type="match status" value="1"/>
</dbReference>
<dbReference type="Pfam" id="PF07731">
    <property type="entry name" value="Cu-oxidase_2"/>
    <property type="match status" value="1"/>
</dbReference>
<feature type="region of interest" description="Disordered" evidence="14">
    <location>
        <begin position="25"/>
        <end position="46"/>
    </location>
</feature>
<evidence type="ECO:0000256" key="6">
    <source>
        <dbReference type="ARBA" id="ARBA00012297"/>
    </source>
</evidence>
<evidence type="ECO:0000256" key="1">
    <source>
        <dbReference type="ARBA" id="ARBA00000349"/>
    </source>
</evidence>
<dbReference type="InterPro" id="IPR008972">
    <property type="entry name" value="Cupredoxin"/>
</dbReference>
<dbReference type="Pfam" id="PF00394">
    <property type="entry name" value="Cu-oxidase"/>
    <property type="match status" value="1"/>
</dbReference>
<comment type="similarity">
    <text evidence="5">Belongs to the multicopper oxidase family.</text>
</comment>
<dbReference type="PANTHER" id="PTHR11709">
    <property type="entry name" value="MULTI-COPPER OXIDASE"/>
    <property type="match status" value="1"/>
</dbReference>
<dbReference type="PANTHER" id="PTHR11709:SF71">
    <property type="entry name" value="OXIDOREDUCTASE TPCJ"/>
    <property type="match status" value="1"/>
</dbReference>
<name>A0A3E2HQC1_SCYLI</name>
<evidence type="ECO:0000256" key="14">
    <source>
        <dbReference type="SAM" id="MobiDB-lite"/>
    </source>
</evidence>
<evidence type="ECO:0000256" key="3">
    <source>
        <dbReference type="ARBA" id="ARBA00002075"/>
    </source>
</evidence>
<dbReference type="PROSITE" id="PS00080">
    <property type="entry name" value="MULTICOPPER_OXIDASE2"/>
    <property type="match status" value="1"/>
</dbReference>
<evidence type="ECO:0000256" key="12">
    <source>
        <dbReference type="ARBA" id="ARBA00023180"/>
    </source>
</evidence>
<dbReference type="CDD" id="cd13901">
    <property type="entry name" value="CuRO_3_MaLCC_like"/>
    <property type="match status" value="1"/>
</dbReference>
<dbReference type="InterPro" id="IPR033138">
    <property type="entry name" value="Cu_oxidase_CS"/>
</dbReference>
<keyword evidence="12" id="KW-0325">Glycoprotein</keyword>
<gene>
    <name evidence="18" type="ORF">B7463_g775</name>
</gene>
<evidence type="ECO:0000256" key="9">
    <source>
        <dbReference type="ARBA" id="ARBA00022737"/>
    </source>
</evidence>
<dbReference type="InterPro" id="IPR002355">
    <property type="entry name" value="Cu_oxidase_Cu_BS"/>
</dbReference>
<dbReference type="EMBL" id="NCSJ02000007">
    <property type="protein sequence ID" value="RFU35537.1"/>
    <property type="molecule type" value="Genomic_DNA"/>
</dbReference>
<evidence type="ECO:0000256" key="15">
    <source>
        <dbReference type="SAM" id="SignalP"/>
    </source>
</evidence>
<dbReference type="AlphaFoldDB" id="A0A3E2HQC1"/>
<dbReference type="GO" id="GO:0005507">
    <property type="term" value="F:copper ion binding"/>
    <property type="evidence" value="ECO:0007669"/>
    <property type="project" value="InterPro"/>
</dbReference>
<dbReference type="InterPro" id="IPR045087">
    <property type="entry name" value="Cu-oxidase_fam"/>
</dbReference>
<evidence type="ECO:0000256" key="4">
    <source>
        <dbReference type="ARBA" id="ARBA00004613"/>
    </source>
</evidence>
<keyword evidence="19" id="KW-1185">Reference proteome</keyword>
<feature type="domain" description="Plastocyanin-like" evidence="17">
    <location>
        <begin position="377"/>
        <end position="495"/>
    </location>
</feature>
<keyword evidence="11" id="KW-0186">Copper</keyword>
<evidence type="ECO:0000313" key="19">
    <source>
        <dbReference type="Proteomes" id="UP000258309"/>
    </source>
</evidence>
<sequence>MKLSVSTLLAASVSKSLASIIPSTSSTGISSANTHQSAKCQNTPTSRSCWGDYSIDTDYYAVTPHTRVTREYWLSVENVTIAPDGYSRYALTFNGTIPGPPIIADWGDNLYHAHFTTQYGDGLLGPIVLNGPATADYDEDLGMLFLSDWSHIPTSELWDIANHGPPATINTGLINGINTWDCINSTDANCVGGGKKFEITFVSGKKYRIRIVNSAVEAFFQFSIDGHKLTVIGNDFVPIVPYETDSVVINMGQRYDLIVEANAVVDNYWIRAGWIPTCSVNNDNPLNITGIVRYNSSSTENSTTTSSVVIRSNCGDEPLASLVPHLPMDMGHFSDSNVIQEDLNYRYGTNTTYFTWNLNNSALLLNWTTPTILRLFNHETICPTNYNVVLIDEYDAGDEWALVVIQDISNTALPHPFHLHGHDFLVVGQDTGYFNIANTTLNRVNPPRRDVASVPGNGYLAIAFKMDNPGSWLFHCHIAWHASEGLVLQFVEREKEILATFTDPDLLKNNCAAWDTYTINEMFPQEDSGI</sequence>
<dbReference type="FunFam" id="2.60.40.420:FF:000038">
    <property type="entry name" value="Extracellular dihydrogeodin oxidase/laccase"/>
    <property type="match status" value="1"/>
</dbReference>
<evidence type="ECO:0000256" key="5">
    <source>
        <dbReference type="ARBA" id="ARBA00010609"/>
    </source>
</evidence>
<evidence type="ECO:0000259" key="17">
    <source>
        <dbReference type="Pfam" id="PF07731"/>
    </source>
</evidence>
<protein>
    <recommendedName>
        <fullName evidence="6">laccase</fullName>
        <ecNumber evidence="6">1.10.3.2</ecNumber>
    </recommendedName>
</protein>
<dbReference type="InterPro" id="IPR011706">
    <property type="entry name" value="Cu-oxidase_C"/>
</dbReference>
<evidence type="ECO:0000256" key="8">
    <source>
        <dbReference type="ARBA" id="ARBA00022723"/>
    </source>
</evidence>
<evidence type="ECO:0000256" key="7">
    <source>
        <dbReference type="ARBA" id="ARBA00022525"/>
    </source>
</evidence>
<comment type="caution">
    <text evidence="18">The sequence shown here is derived from an EMBL/GenBank/DDBJ whole genome shotgun (WGS) entry which is preliminary data.</text>
</comment>
<comment type="subcellular location">
    <subcellularLocation>
        <location evidence="4">Secreted</location>
    </subcellularLocation>
</comment>
<evidence type="ECO:0000313" key="18">
    <source>
        <dbReference type="EMBL" id="RFU35537.1"/>
    </source>
</evidence>
<evidence type="ECO:0000256" key="11">
    <source>
        <dbReference type="ARBA" id="ARBA00023008"/>
    </source>
</evidence>
<comment type="catalytic activity">
    <reaction evidence="1">
        <text>4 hydroquinone + O2 = 4 benzosemiquinone + 2 H2O</text>
        <dbReference type="Rhea" id="RHEA:11276"/>
        <dbReference type="ChEBI" id="CHEBI:15377"/>
        <dbReference type="ChEBI" id="CHEBI:15379"/>
        <dbReference type="ChEBI" id="CHEBI:17594"/>
        <dbReference type="ChEBI" id="CHEBI:17977"/>
        <dbReference type="EC" id="1.10.3.2"/>
    </reaction>
</comment>
<feature type="domain" description="Plastocyanin-like" evidence="16">
    <location>
        <begin position="143"/>
        <end position="296"/>
    </location>
</feature>
<dbReference type="SUPFAM" id="SSF49503">
    <property type="entry name" value="Cupredoxins"/>
    <property type="match status" value="3"/>
</dbReference>
<comment type="cofactor">
    <cofactor evidence="2">
        <name>Cu cation</name>
        <dbReference type="ChEBI" id="CHEBI:23378"/>
    </cofactor>
</comment>
<comment type="function">
    <text evidence="3">Lignin degradation and detoxification of lignin-derived products.</text>
</comment>
<evidence type="ECO:0000256" key="2">
    <source>
        <dbReference type="ARBA" id="ARBA00001935"/>
    </source>
</evidence>
<keyword evidence="9" id="KW-0677">Repeat</keyword>
<dbReference type="Proteomes" id="UP000258309">
    <property type="component" value="Unassembled WGS sequence"/>
</dbReference>
<dbReference type="GO" id="GO:0046274">
    <property type="term" value="P:lignin catabolic process"/>
    <property type="evidence" value="ECO:0007669"/>
    <property type="project" value="UniProtKB-KW"/>
</dbReference>
<feature type="chain" id="PRO_5017834297" description="laccase" evidence="15">
    <location>
        <begin position="19"/>
        <end position="530"/>
    </location>
</feature>
<feature type="non-terminal residue" evidence="18">
    <location>
        <position position="1"/>
    </location>
</feature>
<dbReference type="CDD" id="cd13880">
    <property type="entry name" value="CuRO_2_MaLCC_like"/>
    <property type="match status" value="1"/>
</dbReference>
<reference evidence="18 19" key="1">
    <citation type="submission" date="2018-05" db="EMBL/GenBank/DDBJ databases">
        <title>Draft genome sequence of Scytalidium lignicola DSM 105466, a ubiquitous saprotrophic fungus.</title>
        <authorList>
            <person name="Buettner E."/>
            <person name="Gebauer A.M."/>
            <person name="Hofrichter M."/>
            <person name="Liers C."/>
            <person name="Kellner H."/>
        </authorList>
    </citation>
    <scope>NUCLEOTIDE SEQUENCE [LARGE SCALE GENOMIC DNA]</scope>
    <source>
        <strain evidence="18 19">DSM 105466</strain>
    </source>
</reference>